<gene>
    <name evidence="6" type="ORF">BO72DRAFT_442856</name>
</gene>
<dbReference type="VEuPathDB" id="FungiDB:BO72DRAFT_442856"/>
<protein>
    <recommendedName>
        <fullName evidence="5">Zn(2)-C6 fungal-type domain-containing protein</fullName>
    </recommendedName>
</protein>
<dbReference type="CDD" id="cd00067">
    <property type="entry name" value="GAL4"/>
    <property type="match status" value="1"/>
</dbReference>
<dbReference type="Pfam" id="PF00172">
    <property type="entry name" value="Zn_clus"/>
    <property type="match status" value="1"/>
</dbReference>
<dbReference type="SMART" id="SM00066">
    <property type="entry name" value="GAL4"/>
    <property type="match status" value="1"/>
</dbReference>
<dbReference type="PROSITE" id="PS50048">
    <property type="entry name" value="ZN2_CY6_FUNGAL_2"/>
    <property type="match status" value="1"/>
</dbReference>
<reference evidence="6 7" key="1">
    <citation type="submission" date="2018-02" db="EMBL/GenBank/DDBJ databases">
        <title>The genomes of Aspergillus section Nigri reveals drivers in fungal speciation.</title>
        <authorList>
            <consortium name="DOE Joint Genome Institute"/>
            <person name="Vesth T.C."/>
            <person name="Nybo J."/>
            <person name="Theobald S."/>
            <person name="Brandl J."/>
            <person name="Frisvad J.C."/>
            <person name="Nielsen K.F."/>
            <person name="Lyhne E.K."/>
            <person name="Kogle M.E."/>
            <person name="Kuo A."/>
            <person name="Riley R."/>
            <person name="Clum A."/>
            <person name="Nolan M."/>
            <person name="Lipzen A."/>
            <person name="Salamov A."/>
            <person name="Henrissat B."/>
            <person name="Wiebenga A."/>
            <person name="De vries R.P."/>
            <person name="Grigoriev I.V."/>
            <person name="Mortensen U.H."/>
            <person name="Andersen M.R."/>
            <person name="Baker S.E."/>
        </authorList>
    </citation>
    <scope>NUCLEOTIDE SEQUENCE [LARGE SCALE GENOMIC DNA]</scope>
    <source>
        <strain evidence="6 7">CBS 313.89</strain>
    </source>
</reference>
<dbReference type="InterPro" id="IPR021858">
    <property type="entry name" value="Fun_TF"/>
</dbReference>
<organism evidence="6 7">
    <name type="scientific">Aspergillus fijiensis CBS 313.89</name>
    <dbReference type="NCBI Taxonomy" id="1448319"/>
    <lineage>
        <taxon>Eukaryota</taxon>
        <taxon>Fungi</taxon>
        <taxon>Dikarya</taxon>
        <taxon>Ascomycota</taxon>
        <taxon>Pezizomycotina</taxon>
        <taxon>Eurotiomycetes</taxon>
        <taxon>Eurotiomycetidae</taxon>
        <taxon>Eurotiales</taxon>
        <taxon>Aspergillaceae</taxon>
        <taxon>Aspergillus</taxon>
    </lineage>
</organism>
<dbReference type="EMBL" id="KZ824737">
    <property type="protein sequence ID" value="RAK71054.1"/>
    <property type="molecule type" value="Genomic_DNA"/>
</dbReference>
<evidence type="ECO:0000259" key="5">
    <source>
        <dbReference type="PROSITE" id="PS50048"/>
    </source>
</evidence>
<proteinExistence type="predicted"/>
<dbReference type="SUPFAM" id="SSF57701">
    <property type="entry name" value="Zn2/Cys6 DNA-binding domain"/>
    <property type="match status" value="1"/>
</dbReference>
<evidence type="ECO:0000256" key="4">
    <source>
        <dbReference type="ARBA" id="ARBA00023242"/>
    </source>
</evidence>
<evidence type="ECO:0000313" key="7">
    <source>
        <dbReference type="Proteomes" id="UP000249789"/>
    </source>
</evidence>
<evidence type="ECO:0000256" key="3">
    <source>
        <dbReference type="ARBA" id="ARBA00023163"/>
    </source>
</evidence>
<dbReference type="Gene3D" id="4.10.240.10">
    <property type="entry name" value="Zn(2)-C6 fungal-type DNA-binding domain"/>
    <property type="match status" value="1"/>
</dbReference>
<dbReference type="InterPro" id="IPR001138">
    <property type="entry name" value="Zn2Cys6_DnaBD"/>
</dbReference>
<dbReference type="PROSITE" id="PS00463">
    <property type="entry name" value="ZN2_CY6_FUNGAL_1"/>
    <property type="match status" value="1"/>
</dbReference>
<dbReference type="GeneID" id="63860866"/>
<dbReference type="PANTHER" id="PTHR31069">
    <property type="entry name" value="OLEATE-ACTIVATED TRANSCRIPTION FACTOR 1-RELATED"/>
    <property type="match status" value="1"/>
</dbReference>
<name>A0A8G1RDS4_9EURO</name>
<dbReference type="GO" id="GO:0008270">
    <property type="term" value="F:zinc ion binding"/>
    <property type="evidence" value="ECO:0007669"/>
    <property type="project" value="InterPro"/>
</dbReference>
<keyword evidence="1" id="KW-0805">Transcription regulation</keyword>
<dbReference type="PANTHER" id="PTHR31069:SF32">
    <property type="entry name" value="ARGININE METABOLISM REGULATION PROTEIN II"/>
    <property type="match status" value="1"/>
</dbReference>
<dbReference type="OrthoDB" id="3477330at2759"/>
<sequence length="652" mass="73159">MATIQGSCHNCRARKVRCDRNTPRCSSCQLRGVYCQIPASPPRILWLRPRNAHGKGEVEELHARRQLLVTEYQLGSNATELVSILGGVSIAAALNELDQKAIGLQTEETTSIGPFHAFRFMDDISSAQPDADSDTTAFADLDPATSDAIYGLPDDPVFFSEITGQMHTLNHTYSASNPPNFVFPLNRPLARSTPQDLVDFTAPTAKLLLDHYRRTIINYLAPARVKSKSPWEKVYIPSVLGAIGEILLKGDSSNARVSLLFSVLAVSAFSLHEDTLLEDEWGCCASSRLLGNMYRARATIRLKKSLRDLSAGGTKKDKYKDILMALLSMVTICIVSGDMNNAAHYLRDSEEIIHRYGTRKVARSVKVRMLHSIYLYTRVLTERSCFKNLDFDAVATGDGVEKPFDPLAHSMQISTMDYMVGPVYVPVADNWVRDLEDFDPNFRSPFEDIYSLPQSLFELIAATTRLASSLGRSTMRDFCKPLQHSTLLASIKNLETQICSWEYGTEDINSASPRPPRERFPYHLVQAVHKALIIHFHRAIRNVNAVILQPYVHDVMRHLTAYDDCRHRLNDQSADTCWPAFIAGCEALDLQLQGEFARWLQIAAQTTGIRMYTVALEATRQVWEARRRAGKQDAAWSQVLFNSSDLRVLVLS</sequence>
<dbReference type="InterPro" id="IPR050675">
    <property type="entry name" value="OAF3"/>
</dbReference>
<feature type="domain" description="Zn(2)-C6 fungal-type" evidence="5">
    <location>
        <begin position="7"/>
        <end position="37"/>
    </location>
</feature>
<accession>A0A8G1RDS4</accession>
<evidence type="ECO:0000313" key="6">
    <source>
        <dbReference type="EMBL" id="RAK71054.1"/>
    </source>
</evidence>
<evidence type="ECO:0000256" key="1">
    <source>
        <dbReference type="ARBA" id="ARBA00023015"/>
    </source>
</evidence>
<dbReference type="RefSeq" id="XP_040795066.1">
    <property type="nucleotide sequence ID" value="XM_040943533.1"/>
</dbReference>
<dbReference type="InterPro" id="IPR036864">
    <property type="entry name" value="Zn2-C6_fun-type_DNA-bd_sf"/>
</dbReference>
<keyword evidence="4" id="KW-0539">Nucleus</keyword>
<evidence type="ECO:0000256" key="2">
    <source>
        <dbReference type="ARBA" id="ARBA00023125"/>
    </source>
</evidence>
<dbReference type="Pfam" id="PF11951">
    <property type="entry name" value="Fungal_trans_2"/>
    <property type="match status" value="1"/>
</dbReference>
<keyword evidence="2" id="KW-0238">DNA-binding</keyword>
<dbReference type="GO" id="GO:0003677">
    <property type="term" value="F:DNA binding"/>
    <property type="evidence" value="ECO:0007669"/>
    <property type="project" value="UniProtKB-KW"/>
</dbReference>
<dbReference type="AlphaFoldDB" id="A0A8G1RDS4"/>
<keyword evidence="3" id="KW-0804">Transcription</keyword>
<dbReference type="GO" id="GO:0000981">
    <property type="term" value="F:DNA-binding transcription factor activity, RNA polymerase II-specific"/>
    <property type="evidence" value="ECO:0007669"/>
    <property type="project" value="InterPro"/>
</dbReference>
<keyword evidence="7" id="KW-1185">Reference proteome</keyword>
<dbReference type="Proteomes" id="UP000249789">
    <property type="component" value="Unassembled WGS sequence"/>
</dbReference>